<dbReference type="SUPFAM" id="SSF52374">
    <property type="entry name" value="Nucleotidylyl transferase"/>
    <property type="match status" value="1"/>
</dbReference>
<dbReference type="Pfam" id="PF01467">
    <property type="entry name" value="CTP_transf_like"/>
    <property type="match status" value="1"/>
</dbReference>
<feature type="domain" description="Cytidyltransferase-like" evidence="3">
    <location>
        <begin position="119"/>
        <end position="243"/>
    </location>
</feature>
<dbReference type="InterPro" id="IPR004821">
    <property type="entry name" value="Cyt_trans-like"/>
</dbReference>
<evidence type="ECO:0000259" key="3">
    <source>
        <dbReference type="Pfam" id="PF01467"/>
    </source>
</evidence>
<dbReference type="PANTHER" id="PTHR43793:SF1">
    <property type="entry name" value="FAD SYNTHASE"/>
    <property type="match status" value="1"/>
</dbReference>
<reference evidence="4 5" key="1">
    <citation type="submission" date="2021-03" db="EMBL/GenBank/DDBJ databases">
        <title>Sequencing the genomes of 1000 actinobacteria strains.</title>
        <authorList>
            <person name="Klenk H.-P."/>
        </authorList>
    </citation>
    <scope>NUCLEOTIDE SEQUENCE [LARGE SCALE GENOMIC DNA]</scope>
    <source>
        <strain evidence="4 5">DSM 20168</strain>
    </source>
</reference>
<proteinExistence type="predicted"/>
<evidence type="ECO:0000256" key="1">
    <source>
        <dbReference type="ARBA" id="ARBA00022679"/>
    </source>
</evidence>
<dbReference type="InterPro" id="IPR014729">
    <property type="entry name" value="Rossmann-like_a/b/a_fold"/>
</dbReference>
<dbReference type="InterPro" id="IPR050385">
    <property type="entry name" value="Archaeal_FAD_synthase"/>
</dbReference>
<comment type="caution">
    <text evidence="4">The sequence shown here is derived from an EMBL/GenBank/DDBJ whole genome shotgun (WGS) entry which is preliminary data.</text>
</comment>
<dbReference type="PANTHER" id="PTHR43793">
    <property type="entry name" value="FAD SYNTHASE"/>
    <property type="match status" value="1"/>
</dbReference>
<evidence type="ECO:0000313" key="5">
    <source>
        <dbReference type="Proteomes" id="UP001195422"/>
    </source>
</evidence>
<accession>A0ABS4XSB3</accession>
<keyword evidence="1" id="KW-0808">Transferase</keyword>
<keyword evidence="2" id="KW-0548">Nucleotidyltransferase</keyword>
<dbReference type="Proteomes" id="UP001195422">
    <property type="component" value="Unassembled WGS sequence"/>
</dbReference>
<evidence type="ECO:0000256" key="2">
    <source>
        <dbReference type="ARBA" id="ARBA00022695"/>
    </source>
</evidence>
<evidence type="ECO:0000313" key="4">
    <source>
        <dbReference type="EMBL" id="MBP2399396.1"/>
    </source>
</evidence>
<sequence length="256" mass="29258">MEKSQNQVRGRGGNIAYESYRREWILWPNPAKRYIGGIGRTLMKLDDGYSWGNPHGLVLPEDTPRQEIPNNVSRAEREEIAPGSGPLTEKRQHNRMAVPPAMESHVEGRRPRSLLVGYAAGAYDLFHIGHLNILRQARQRCDYLIAGVVSDEMLRANKGIEPFIPEDERLAIVQSIEFVDEAILEDLPDKLETWKILKFNVFFKGDDWRGTAKGQDLEERFGKVGVDIEYLPYTLHTSSTKLRMALDNFERIARGQ</sequence>
<protein>
    <submittedName>
        <fullName evidence="4">Cytidyltransferase-like protein</fullName>
    </submittedName>
</protein>
<gene>
    <name evidence="4" type="ORF">JOF39_002477</name>
</gene>
<organism evidence="4 5">
    <name type="scientific">Glutamicibacter protophormiae</name>
    <name type="common">Brevibacterium protophormiae</name>
    <dbReference type="NCBI Taxonomy" id="37930"/>
    <lineage>
        <taxon>Bacteria</taxon>
        <taxon>Bacillati</taxon>
        <taxon>Actinomycetota</taxon>
        <taxon>Actinomycetes</taxon>
        <taxon>Micrococcales</taxon>
        <taxon>Micrococcaceae</taxon>
        <taxon>Glutamicibacter</taxon>
    </lineage>
</organism>
<dbReference type="EMBL" id="JAGIOJ010000001">
    <property type="protein sequence ID" value="MBP2399396.1"/>
    <property type="molecule type" value="Genomic_DNA"/>
</dbReference>
<name>A0ABS4XSB3_GLUPR</name>
<dbReference type="Gene3D" id="3.40.50.620">
    <property type="entry name" value="HUPs"/>
    <property type="match status" value="1"/>
</dbReference>
<dbReference type="NCBIfam" id="TIGR00125">
    <property type="entry name" value="cyt_tran_rel"/>
    <property type="match status" value="1"/>
</dbReference>
<keyword evidence="5" id="KW-1185">Reference proteome</keyword>